<dbReference type="EC" id="3.1.3.27" evidence="3"/>
<keyword evidence="3" id="KW-0378">Hydrolase</keyword>
<dbReference type="PIRSF" id="PIRSF006162">
    <property type="entry name" value="PgpA"/>
    <property type="match status" value="1"/>
</dbReference>
<dbReference type="CDD" id="cd06971">
    <property type="entry name" value="PgpA"/>
    <property type="match status" value="1"/>
</dbReference>
<sequence>MTPANMKNPIHLLAFGLGSGLAKKAPGTFGTLAAVPVWWLFLDGAPLSAYLGVLIAGFALGVVICEITSRDMGVHDHGGIVWDEWIGVWLTLLWLPNSDSAMANLGWLAYGVALFRFFDILKPWPIKWLDQKVHGGFGIMIDDVLAGVFALIIVQLTALMI</sequence>
<dbReference type="InterPro" id="IPR036681">
    <property type="entry name" value="PgpA-like_sf"/>
</dbReference>
<dbReference type="Pfam" id="PF04608">
    <property type="entry name" value="PgpA"/>
    <property type="match status" value="1"/>
</dbReference>
<feature type="transmembrane region" description="Helical" evidence="1">
    <location>
        <begin position="38"/>
        <end position="65"/>
    </location>
</feature>
<keyword evidence="1" id="KW-0812">Transmembrane</keyword>
<evidence type="ECO:0000259" key="2">
    <source>
        <dbReference type="Pfam" id="PF04608"/>
    </source>
</evidence>
<accession>A0A170PLQ0</accession>
<evidence type="ECO:0000256" key="1">
    <source>
        <dbReference type="SAM" id="Phobius"/>
    </source>
</evidence>
<organism evidence="3">
    <name type="scientific">hydrothermal vent metagenome</name>
    <dbReference type="NCBI Taxonomy" id="652676"/>
    <lineage>
        <taxon>unclassified sequences</taxon>
        <taxon>metagenomes</taxon>
        <taxon>ecological metagenomes</taxon>
    </lineage>
</organism>
<protein>
    <submittedName>
        <fullName evidence="3">Phosphatidylglycerophosphatase A</fullName>
        <ecNumber evidence="3">3.1.3.27</ecNumber>
    </submittedName>
</protein>
<feature type="transmembrane region" description="Helical" evidence="1">
    <location>
        <begin position="139"/>
        <end position="160"/>
    </location>
</feature>
<keyword evidence="1" id="KW-0472">Membrane</keyword>
<evidence type="ECO:0000313" key="3">
    <source>
        <dbReference type="EMBL" id="CUS41642.1"/>
    </source>
</evidence>
<dbReference type="SUPFAM" id="SSF101307">
    <property type="entry name" value="YutG-like"/>
    <property type="match status" value="1"/>
</dbReference>
<name>A0A170PLQ0_9ZZZZ</name>
<feature type="domain" description="YutG/PgpA" evidence="2">
    <location>
        <begin position="13"/>
        <end position="156"/>
    </location>
</feature>
<proteinExistence type="predicted"/>
<reference evidence="3" key="1">
    <citation type="submission" date="2015-10" db="EMBL/GenBank/DDBJ databases">
        <authorList>
            <person name="Gilbert D.G."/>
        </authorList>
    </citation>
    <scope>NUCLEOTIDE SEQUENCE</scope>
</reference>
<dbReference type="InterPro" id="IPR026037">
    <property type="entry name" value="PgpA"/>
</dbReference>
<dbReference type="PANTHER" id="PTHR36305">
    <property type="entry name" value="PHOSPHATIDYLGLYCEROPHOSPHATASE A"/>
    <property type="match status" value="1"/>
</dbReference>
<dbReference type="InterPro" id="IPR007686">
    <property type="entry name" value="YutG/PgpA"/>
</dbReference>
<dbReference type="AlphaFoldDB" id="A0A170PLQ0"/>
<dbReference type="GO" id="GO:0006629">
    <property type="term" value="P:lipid metabolic process"/>
    <property type="evidence" value="ECO:0007669"/>
    <property type="project" value="InterPro"/>
</dbReference>
<dbReference type="GO" id="GO:0008962">
    <property type="term" value="F:phosphatidylglycerophosphatase activity"/>
    <property type="evidence" value="ECO:0007669"/>
    <property type="project" value="UniProtKB-EC"/>
</dbReference>
<keyword evidence="1" id="KW-1133">Transmembrane helix</keyword>
<gene>
    <name evidence="3" type="ORF">MGWOODY_Tha2161</name>
</gene>
<dbReference type="PANTHER" id="PTHR36305:SF1">
    <property type="entry name" value="PHOSPHATIDYLGLYCEROPHOSPHATASE A"/>
    <property type="match status" value="1"/>
</dbReference>
<dbReference type="EMBL" id="CZQC01000050">
    <property type="protein sequence ID" value="CUS41642.1"/>
    <property type="molecule type" value="Genomic_DNA"/>
</dbReference>